<protein>
    <submittedName>
        <fullName evidence="1">Uncharacterized protein</fullName>
    </submittedName>
</protein>
<dbReference type="EMBL" id="LGPB01000123">
    <property type="protein sequence ID" value="KRG11525.1"/>
    <property type="molecule type" value="Genomic_DNA"/>
</dbReference>
<evidence type="ECO:0000313" key="1">
    <source>
        <dbReference type="EMBL" id="KRG11525.1"/>
    </source>
</evidence>
<evidence type="ECO:0000313" key="4">
    <source>
        <dbReference type="Proteomes" id="UP000077881"/>
    </source>
</evidence>
<dbReference type="Proteomes" id="UP000053881">
    <property type="component" value="Unassembled WGS sequence"/>
</dbReference>
<organism evidence="1 3">
    <name type="scientific">Lederbergia galactosidilytica</name>
    <dbReference type="NCBI Taxonomy" id="217031"/>
    <lineage>
        <taxon>Bacteria</taxon>
        <taxon>Bacillati</taxon>
        <taxon>Bacillota</taxon>
        <taxon>Bacilli</taxon>
        <taxon>Bacillales</taxon>
        <taxon>Bacillaceae</taxon>
        <taxon>Lederbergia</taxon>
    </lineage>
</organism>
<evidence type="ECO:0000313" key="3">
    <source>
        <dbReference type="Proteomes" id="UP000053881"/>
    </source>
</evidence>
<name>A0A0Q9XTF7_9BACI</name>
<reference evidence="2 4" key="1">
    <citation type="submission" date="2015-05" db="EMBL/GenBank/DDBJ databases">
        <title>Comparison of genome.</title>
        <authorList>
            <person name="Zheng Z."/>
            <person name="Sun M."/>
        </authorList>
    </citation>
    <scope>NUCLEOTIDE SEQUENCE [LARGE SCALE GENOMIC DNA]</scope>
    <source>
        <strain evidence="2 4">G25-74</strain>
    </source>
</reference>
<dbReference type="EMBL" id="LDJR01000057">
    <property type="protein sequence ID" value="OAK68200.1"/>
    <property type="molecule type" value="Genomic_DNA"/>
</dbReference>
<comment type="caution">
    <text evidence="1">The sequence shown here is derived from an EMBL/GenBank/DDBJ whole genome shotgun (WGS) entry which is preliminary data.</text>
</comment>
<accession>A0A0Q9XTF7</accession>
<dbReference type="Proteomes" id="UP000077881">
    <property type="component" value="Unassembled WGS sequence"/>
</dbReference>
<dbReference type="STRING" id="217031.ABB05_16730"/>
<evidence type="ECO:0000313" key="2">
    <source>
        <dbReference type="EMBL" id="OAK68200.1"/>
    </source>
</evidence>
<keyword evidence="4" id="KW-1185">Reference proteome</keyword>
<reference evidence="1 3" key="2">
    <citation type="submission" date="2015-06" db="EMBL/GenBank/DDBJ databases">
        <title>Genome sequencing project of Bacillus galactosidilyticus PL133.</title>
        <authorList>
            <person name="Gaiero J."/>
            <person name="Nicol R."/>
            <person name="Habash M."/>
        </authorList>
    </citation>
    <scope>NUCLEOTIDE SEQUENCE [LARGE SCALE GENOMIC DNA]</scope>
    <source>
        <strain evidence="1 3">PL133</strain>
    </source>
</reference>
<sequence length="61" mass="7059">MKGIGIPSLGEIFETQGERDTWLSLFGVLLSLQRSIPSQHKREFAFSPDLVFYLWYPLSKK</sequence>
<dbReference type="AlphaFoldDB" id="A0A0Q9XTF7"/>
<gene>
    <name evidence="2" type="ORF">ABB05_16730</name>
    <name evidence="1" type="ORF">ACA29_17770</name>
</gene>
<proteinExistence type="predicted"/>